<dbReference type="InterPro" id="IPR001131">
    <property type="entry name" value="Peptidase_M24B_aminopep-P_CS"/>
</dbReference>
<feature type="compositionally biased region" description="Polar residues" evidence="9">
    <location>
        <begin position="32"/>
        <end position="49"/>
    </location>
</feature>
<keyword evidence="7" id="KW-0464">Manganese</keyword>
<comment type="similarity">
    <text evidence="3 8">Belongs to the peptidase M24B family.</text>
</comment>
<keyword evidence="5 8" id="KW-0479">Metal-binding</keyword>
<dbReference type="Pfam" id="PF00557">
    <property type="entry name" value="Peptidase_M24"/>
    <property type="match status" value="1"/>
</dbReference>
<dbReference type="GO" id="GO:0005829">
    <property type="term" value="C:cytosol"/>
    <property type="evidence" value="ECO:0007669"/>
    <property type="project" value="TreeGrafter"/>
</dbReference>
<dbReference type="EC" id="3.4.11.9" evidence="4"/>
<dbReference type="PROSITE" id="PS00491">
    <property type="entry name" value="PROLINE_PEPTIDASE"/>
    <property type="match status" value="1"/>
</dbReference>
<evidence type="ECO:0000256" key="6">
    <source>
        <dbReference type="ARBA" id="ARBA00022801"/>
    </source>
</evidence>
<dbReference type="EMBL" id="VBOU01000076">
    <property type="protein sequence ID" value="TMQ54128.1"/>
    <property type="molecule type" value="Genomic_DNA"/>
</dbReference>
<feature type="compositionally biased region" description="Low complexity" evidence="9">
    <location>
        <begin position="74"/>
        <end position="98"/>
    </location>
</feature>
<evidence type="ECO:0000256" key="4">
    <source>
        <dbReference type="ARBA" id="ARBA00012574"/>
    </source>
</evidence>
<dbReference type="GO" id="GO:0006508">
    <property type="term" value="P:proteolysis"/>
    <property type="evidence" value="ECO:0007669"/>
    <property type="project" value="TreeGrafter"/>
</dbReference>
<dbReference type="InterPro" id="IPR000994">
    <property type="entry name" value="Pept_M24"/>
</dbReference>
<evidence type="ECO:0000259" key="10">
    <source>
        <dbReference type="SMART" id="SM01011"/>
    </source>
</evidence>
<evidence type="ECO:0000256" key="5">
    <source>
        <dbReference type="ARBA" id="ARBA00022723"/>
    </source>
</evidence>
<dbReference type="PANTHER" id="PTHR43226">
    <property type="entry name" value="XAA-PRO AMINOPEPTIDASE 3"/>
    <property type="match status" value="1"/>
</dbReference>
<feature type="compositionally biased region" description="Basic residues" evidence="9">
    <location>
        <begin position="100"/>
        <end position="113"/>
    </location>
</feature>
<feature type="compositionally biased region" description="Low complexity" evidence="9">
    <location>
        <begin position="1"/>
        <end position="17"/>
    </location>
</feature>
<dbReference type="SUPFAM" id="SSF55920">
    <property type="entry name" value="Creatinase/aminopeptidase"/>
    <property type="match status" value="1"/>
</dbReference>
<dbReference type="SUPFAM" id="SSF53092">
    <property type="entry name" value="Creatinase/prolidase N-terminal domain"/>
    <property type="match status" value="1"/>
</dbReference>
<comment type="catalytic activity">
    <reaction evidence="1">
        <text>Release of any N-terminal amino acid, including proline, that is linked to proline, even from a dipeptide or tripeptide.</text>
        <dbReference type="EC" id="3.4.11.9"/>
    </reaction>
</comment>
<dbReference type="SMART" id="SM01011">
    <property type="entry name" value="AMP_N"/>
    <property type="match status" value="1"/>
</dbReference>
<proteinExistence type="inferred from homology"/>
<evidence type="ECO:0000313" key="11">
    <source>
        <dbReference type="EMBL" id="TMQ54128.1"/>
    </source>
</evidence>
<evidence type="ECO:0000256" key="7">
    <source>
        <dbReference type="ARBA" id="ARBA00023211"/>
    </source>
</evidence>
<dbReference type="Pfam" id="PF05195">
    <property type="entry name" value="AMP_N"/>
    <property type="match status" value="1"/>
</dbReference>
<evidence type="ECO:0000256" key="2">
    <source>
        <dbReference type="ARBA" id="ARBA00001936"/>
    </source>
</evidence>
<protein>
    <recommendedName>
        <fullName evidence="4">Xaa-Pro aminopeptidase</fullName>
        <ecNumber evidence="4">3.4.11.9</ecNumber>
    </recommendedName>
</protein>
<comment type="caution">
    <text evidence="11">The sequence shown here is derived from an EMBL/GenBank/DDBJ whole genome shotgun (WGS) entry which is preliminary data.</text>
</comment>
<dbReference type="InterPro" id="IPR036005">
    <property type="entry name" value="Creatinase/aminopeptidase-like"/>
</dbReference>
<keyword evidence="11" id="KW-0031">Aminopeptidase</keyword>
<comment type="cofactor">
    <cofactor evidence="2">
        <name>Mn(2+)</name>
        <dbReference type="ChEBI" id="CHEBI:29035"/>
    </cofactor>
</comment>
<evidence type="ECO:0000313" key="12">
    <source>
        <dbReference type="Proteomes" id="UP000319829"/>
    </source>
</evidence>
<dbReference type="InterPro" id="IPR029149">
    <property type="entry name" value="Creatin/AminoP/Spt16_N"/>
</dbReference>
<dbReference type="GO" id="GO:0030145">
    <property type="term" value="F:manganese ion binding"/>
    <property type="evidence" value="ECO:0007669"/>
    <property type="project" value="InterPro"/>
</dbReference>
<feature type="domain" description="Aminopeptidase P N-terminal" evidence="10">
    <location>
        <begin position="284"/>
        <end position="410"/>
    </location>
</feature>
<organism evidence="11 12">
    <name type="scientific">Eiseniibacteriota bacterium</name>
    <dbReference type="NCBI Taxonomy" id="2212470"/>
    <lineage>
        <taxon>Bacteria</taxon>
        <taxon>Candidatus Eiseniibacteriota</taxon>
    </lineage>
</organism>
<evidence type="ECO:0000256" key="3">
    <source>
        <dbReference type="ARBA" id="ARBA00008766"/>
    </source>
</evidence>
<name>A0A538SRW7_UNCEI</name>
<feature type="compositionally biased region" description="Low complexity" evidence="9">
    <location>
        <begin position="114"/>
        <end position="128"/>
    </location>
</feature>
<evidence type="ECO:0000256" key="9">
    <source>
        <dbReference type="SAM" id="MobiDB-lite"/>
    </source>
</evidence>
<gene>
    <name evidence="11" type="ORF">E6K74_07080</name>
</gene>
<dbReference type="Proteomes" id="UP000319829">
    <property type="component" value="Unassembled WGS sequence"/>
</dbReference>
<dbReference type="AlphaFoldDB" id="A0A538SRW7"/>
<dbReference type="InterPro" id="IPR052433">
    <property type="entry name" value="X-Pro_dipept-like"/>
</dbReference>
<feature type="region of interest" description="Disordered" evidence="9">
    <location>
        <begin position="1"/>
        <end position="173"/>
    </location>
</feature>
<sequence length="678" mass="74199">MRFVSPSSRRAGASPPSLIRGNGRAAKEVTPSPMSWTPLNPTGSASRASASVAPTFCSPNRKRSLCGARRQGMRSRTCSPRWTSSSPPTTSISMRSSRALGRRTVKARRRNRARMTSSPTAPSTRPPTKTGTPSGNGLRDHRATRRGSFETGSSRRRPGPVTQHPEIRRSAQVDGVLVSAGETRRLQPLEYLQGIGLIHSHLLGGSAWIEGIGRRNSARSRFRRRGQLAYTSPPRIENGTFGGGHAMPSRNRCTALVLASAALVLTLPRSLPADEPIPPARPFEPMVYQARRAKLMKALGGGIAVLYARGEEDADGYRQDADFYYLTGLNDAGAVLVLSPEERAFKERLFLKPRDPDDERWTGVRPDIGDSLRRTTGIERISRTSALGGSMMGLLQTTGTLYLISDPGGPDSPDRPEMELYGKLSSKLPGVSIKNRTDLLPALRSVKEPRELDYMEKAIAATVSAQHAAAQAIRPGVEENWVAGLIDLEFKRGGAVRPGFPPIVGSGRNSTILHYPEHNQTIAAGSLVVVDIGSDYGHYSADITRTYPADGHFTPEQRKVYDVVLRAQQTCMDMIKPGVYFDDVHRKAEEIIRAAGYRDYFIHGLGHFVGLDVHDSGLYRKPLQAGMVVTIEPGIYIPEKSLGVRIEDEVLVTQNGHRLLTAALPRDPDAVERMMRKE</sequence>
<evidence type="ECO:0000256" key="8">
    <source>
        <dbReference type="RuleBase" id="RU000590"/>
    </source>
</evidence>
<reference evidence="11 12" key="1">
    <citation type="journal article" date="2019" name="Nat. Microbiol.">
        <title>Mediterranean grassland soil C-N compound turnover is dependent on rainfall and depth, and is mediated by genomically divergent microorganisms.</title>
        <authorList>
            <person name="Diamond S."/>
            <person name="Andeer P.F."/>
            <person name="Li Z."/>
            <person name="Crits-Christoph A."/>
            <person name="Burstein D."/>
            <person name="Anantharaman K."/>
            <person name="Lane K.R."/>
            <person name="Thomas B.C."/>
            <person name="Pan C."/>
            <person name="Northen T.R."/>
            <person name="Banfield J.F."/>
        </authorList>
    </citation>
    <scope>NUCLEOTIDE SEQUENCE [LARGE SCALE GENOMIC DNA]</scope>
    <source>
        <strain evidence="11">WS_4</strain>
    </source>
</reference>
<dbReference type="Gene3D" id="3.90.230.10">
    <property type="entry name" value="Creatinase/methionine aminopeptidase superfamily"/>
    <property type="match status" value="1"/>
</dbReference>
<dbReference type="GO" id="GO:0070006">
    <property type="term" value="F:metalloaminopeptidase activity"/>
    <property type="evidence" value="ECO:0007669"/>
    <property type="project" value="InterPro"/>
</dbReference>
<evidence type="ECO:0000256" key="1">
    <source>
        <dbReference type="ARBA" id="ARBA00001424"/>
    </source>
</evidence>
<keyword evidence="11" id="KW-0645">Protease</keyword>
<dbReference type="InterPro" id="IPR007865">
    <property type="entry name" value="Aminopep_P_N"/>
</dbReference>
<dbReference type="Gene3D" id="3.40.350.10">
    <property type="entry name" value="Creatinase/prolidase N-terminal domain"/>
    <property type="match status" value="1"/>
</dbReference>
<dbReference type="PANTHER" id="PTHR43226:SF4">
    <property type="entry name" value="XAA-PRO AMINOPEPTIDASE 3"/>
    <property type="match status" value="1"/>
</dbReference>
<accession>A0A538SRW7</accession>
<keyword evidence="6" id="KW-0378">Hydrolase</keyword>